<protein>
    <recommendedName>
        <fullName evidence="8">Cubilin</fullName>
    </recommendedName>
</protein>
<accession>A0ABN9MLF2</accession>
<dbReference type="CDD" id="cd00054">
    <property type="entry name" value="EGF_CA"/>
    <property type="match status" value="1"/>
</dbReference>
<dbReference type="PANTHER" id="PTHR24251">
    <property type="entry name" value="OVOCHYMASE-RELATED"/>
    <property type="match status" value="1"/>
</dbReference>
<feature type="domain" description="CUB" evidence="4">
    <location>
        <begin position="185"/>
        <end position="296"/>
    </location>
</feature>
<dbReference type="InterPro" id="IPR035914">
    <property type="entry name" value="Sperma_CUB_dom_sf"/>
</dbReference>
<keyword evidence="2" id="KW-1015">Disulfide bond</keyword>
<dbReference type="Pfam" id="PF00431">
    <property type="entry name" value="CUB"/>
    <property type="match status" value="3"/>
</dbReference>
<dbReference type="PROSITE" id="PS01180">
    <property type="entry name" value="CUB"/>
    <property type="match status" value="3"/>
</dbReference>
<comment type="caution">
    <text evidence="6">The sequence shown here is derived from an EMBL/GenBank/DDBJ whole genome shotgun (WGS) entry which is preliminary data.</text>
</comment>
<dbReference type="SUPFAM" id="SSF49854">
    <property type="entry name" value="Spermadhesin, CUB domain"/>
    <property type="match status" value="3"/>
</dbReference>
<evidence type="ECO:0000256" key="3">
    <source>
        <dbReference type="PROSITE-ProRule" id="PRU00076"/>
    </source>
</evidence>
<keyword evidence="3" id="KW-0245">EGF-like domain</keyword>
<feature type="domain" description="CUB" evidence="4">
    <location>
        <begin position="298"/>
        <end position="421"/>
    </location>
</feature>
<gene>
    <name evidence="6" type="ORF">RIMI_LOCUS19946857</name>
</gene>
<dbReference type="InterPro" id="IPR000742">
    <property type="entry name" value="EGF"/>
</dbReference>
<dbReference type="InterPro" id="IPR000859">
    <property type="entry name" value="CUB_dom"/>
</dbReference>
<evidence type="ECO:0000313" key="6">
    <source>
        <dbReference type="EMBL" id="CAJ0965090.1"/>
    </source>
</evidence>
<comment type="caution">
    <text evidence="3">Lacks conserved residue(s) required for the propagation of feature annotation.</text>
</comment>
<dbReference type="EMBL" id="CAUEEQ010065249">
    <property type="protein sequence ID" value="CAJ0965090.1"/>
    <property type="molecule type" value="Genomic_DNA"/>
</dbReference>
<dbReference type="SUPFAM" id="SSF57196">
    <property type="entry name" value="EGF/Laminin"/>
    <property type="match status" value="1"/>
</dbReference>
<evidence type="ECO:0000256" key="1">
    <source>
        <dbReference type="ARBA" id="ARBA00022737"/>
    </source>
</evidence>
<evidence type="ECO:0000256" key="2">
    <source>
        <dbReference type="ARBA" id="ARBA00023157"/>
    </source>
</evidence>
<dbReference type="SMART" id="SM00042">
    <property type="entry name" value="CUB"/>
    <property type="match status" value="3"/>
</dbReference>
<keyword evidence="7" id="KW-1185">Reference proteome</keyword>
<reference evidence="6" key="1">
    <citation type="submission" date="2023-07" db="EMBL/GenBank/DDBJ databases">
        <authorList>
            <person name="Stuckert A."/>
        </authorList>
    </citation>
    <scope>NUCLEOTIDE SEQUENCE</scope>
</reference>
<dbReference type="PROSITE" id="PS50026">
    <property type="entry name" value="EGF_3"/>
    <property type="match status" value="1"/>
</dbReference>
<dbReference type="Proteomes" id="UP001176940">
    <property type="component" value="Unassembled WGS sequence"/>
</dbReference>
<evidence type="ECO:0000259" key="5">
    <source>
        <dbReference type="PROSITE" id="PS50026"/>
    </source>
</evidence>
<evidence type="ECO:0000259" key="4">
    <source>
        <dbReference type="PROSITE" id="PS01180"/>
    </source>
</evidence>
<sequence length="429" mass="47213">MLAVLFLIGKAAEEGWSVSKPDISNYTCECHSGWNGTNCTENINECASNPCQNGAVCTDGINGYTYCGGVLTGLNGTLSYPSNPGTESYEENLSCSWVIKTEAKKVLRITFPYFNLEVSQTCSFDFLQINDGETISDYMLGKFCGNTVPEQLFSSHNALHLWFKSDHKFNNGGFQINWESQDPVCGGQISETHGSISSPGYPGNYPPNRDCYWTISVAPELYITFSFAVLNLEEHNTAIMITWRLKMVLRPVTPALVRDGNSEWSSVIGKYCDSTIPAPITSSSNNLWIKFKSSASATGSKFRAFYQVACGGSLSGKGVIRSPHYPNPYYRDRSCEWVITQSEGSVVMFTFENLNVSSSSVCGNNYVQIRDGSSAESTLIEKYCGSEVPLAIYSTQRSMYVQFVTDVSGTNHGFMASYKSVVEDSLSTN</sequence>
<name>A0ABN9MLF2_9NEOB</name>
<proteinExistence type="predicted"/>
<organism evidence="6 7">
    <name type="scientific">Ranitomeya imitator</name>
    <name type="common">mimic poison frog</name>
    <dbReference type="NCBI Taxonomy" id="111125"/>
    <lineage>
        <taxon>Eukaryota</taxon>
        <taxon>Metazoa</taxon>
        <taxon>Chordata</taxon>
        <taxon>Craniata</taxon>
        <taxon>Vertebrata</taxon>
        <taxon>Euteleostomi</taxon>
        <taxon>Amphibia</taxon>
        <taxon>Batrachia</taxon>
        <taxon>Anura</taxon>
        <taxon>Neobatrachia</taxon>
        <taxon>Hyloidea</taxon>
        <taxon>Dendrobatidae</taxon>
        <taxon>Dendrobatinae</taxon>
        <taxon>Ranitomeya</taxon>
    </lineage>
</organism>
<feature type="domain" description="EGF-like" evidence="5">
    <location>
        <begin position="42"/>
        <end position="77"/>
    </location>
</feature>
<dbReference type="Gene3D" id="2.60.120.290">
    <property type="entry name" value="Spermadhesin, CUB domain"/>
    <property type="match status" value="3"/>
</dbReference>
<dbReference type="Gene3D" id="2.10.25.10">
    <property type="entry name" value="Laminin"/>
    <property type="match status" value="1"/>
</dbReference>
<dbReference type="CDD" id="cd00041">
    <property type="entry name" value="CUB"/>
    <property type="match status" value="3"/>
</dbReference>
<evidence type="ECO:0008006" key="8">
    <source>
        <dbReference type="Google" id="ProtNLM"/>
    </source>
</evidence>
<keyword evidence="1" id="KW-0677">Repeat</keyword>
<evidence type="ECO:0000313" key="7">
    <source>
        <dbReference type="Proteomes" id="UP001176940"/>
    </source>
</evidence>
<feature type="domain" description="CUB" evidence="4">
    <location>
        <begin position="67"/>
        <end position="181"/>
    </location>
</feature>